<dbReference type="CDD" id="cd00412">
    <property type="entry name" value="pyrophosphatase"/>
    <property type="match status" value="1"/>
</dbReference>
<dbReference type="Gene3D" id="3.90.80.10">
    <property type="entry name" value="Inorganic pyrophosphatase"/>
    <property type="match status" value="1"/>
</dbReference>
<evidence type="ECO:0000256" key="8">
    <source>
        <dbReference type="ARBA" id="ARBA00040300"/>
    </source>
</evidence>
<dbReference type="GO" id="GO:0005737">
    <property type="term" value="C:cytoplasm"/>
    <property type="evidence" value="ECO:0007669"/>
    <property type="project" value="InterPro"/>
</dbReference>
<dbReference type="GO" id="GO:0004427">
    <property type="term" value="F:inorganic diphosphate phosphatase activity"/>
    <property type="evidence" value="ECO:0007669"/>
    <property type="project" value="UniProtKB-EC"/>
</dbReference>
<evidence type="ECO:0000256" key="4">
    <source>
        <dbReference type="ARBA" id="ARBA00022490"/>
    </source>
</evidence>
<protein>
    <recommendedName>
        <fullName evidence="8">Inorganic pyrophosphatase</fullName>
        <ecNumber evidence="3">3.6.1.1</ecNumber>
    </recommendedName>
</protein>
<keyword evidence="7" id="KW-0460">Magnesium</keyword>
<dbReference type="HAMAP" id="MF_00209">
    <property type="entry name" value="Inorganic_PPase"/>
    <property type="match status" value="1"/>
</dbReference>
<evidence type="ECO:0000256" key="2">
    <source>
        <dbReference type="ARBA" id="ARBA00006220"/>
    </source>
</evidence>
<evidence type="ECO:0000256" key="9">
    <source>
        <dbReference type="ARBA" id="ARBA00047820"/>
    </source>
</evidence>
<dbReference type="Pfam" id="PF00719">
    <property type="entry name" value="Pyrophosphatase"/>
    <property type="match status" value="1"/>
</dbReference>
<gene>
    <name evidence="10" type="ORF">PCOS0759_LOCUS5393</name>
</gene>
<dbReference type="EMBL" id="HBGD01006505">
    <property type="protein sequence ID" value="CAD9082153.1"/>
    <property type="molecule type" value="Transcribed_RNA"/>
</dbReference>
<evidence type="ECO:0000256" key="1">
    <source>
        <dbReference type="ARBA" id="ARBA00001946"/>
    </source>
</evidence>
<accession>A0A7S1KQW0</accession>
<dbReference type="AlphaFoldDB" id="A0A7S1KQW0"/>
<sequence>MSHPWHNIPFSPDNKPHILNVYIEISSGSKIKYELDKDSGILRVDRILSSSSVYPANYGFVPKTLGEDKDPLDAIVFSQSTFMPSSFVRAKPIGVLRMVDQGENDEKILCVALDDPWYRDLKSLDELPQHELKEVRQFFMDYKKLENKMVEVLGFEDVEFGEKIILESVERYKKMMREKESKKDME</sequence>
<reference evidence="10" key="1">
    <citation type="submission" date="2021-01" db="EMBL/GenBank/DDBJ databases">
        <authorList>
            <person name="Corre E."/>
            <person name="Pelletier E."/>
            <person name="Niang G."/>
            <person name="Scheremetjew M."/>
            <person name="Finn R."/>
            <person name="Kale V."/>
            <person name="Holt S."/>
            <person name="Cochrane G."/>
            <person name="Meng A."/>
            <person name="Brown T."/>
            <person name="Cohen L."/>
        </authorList>
    </citation>
    <scope>NUCLEOTIDE SEQUENCE</scope>
    <source>
        <strain evidence="10">WS</strain>
    </source>
</reference>
<keyword evidence="6" id="KW-0378">Hydrolase</keyword>
<proteinExistence type="inferred from homology"/>
<keyword evidence="5" id="KW-0479">Metal-binding</keyword>
<dbReference type="FunFam" id="3.90.80.10:FF:000003">
    <property type="entry name" value="Inorganic pyrophosphatase"/>
    <property type="match status" value="1"/>
</dbReference>
<comment type="cofactor">
    <cofactor evidence="1">
        <name>Mg(2+)</name>
        <dbReference type="ChEBI" id="CHEBI:18420"/>
    </cofactor>
</comment>
<evidence type="ECO:0000313" key="10">
    <source>
        <dbReference type="EMBL" id="CAD9082153.1"/>
    </source>
</evidence>
<comment type="catalytic activity">
    <reaction evidence="9">
        <text>diphosphate + H2O = 2 phosphate + H(+)</text>
        <dbReference type="Rhea" id="RHEA:24576"/>
        <dbReference type="ChEBI" id="CHEBI:15377"/>
        <dbReference type="ChEBI" id="CHEBI:15378"/>
        <dbReference type="ChEBI" id="CHEBI:33019"/>
        <dbReference type="ChEBI" id="CHEBI:43474"/>
        <dbReference type="EC" id="3.6.1.1"/>
    </reaction>
</comment>
<evidence type="ECO:0000256" key="5">
    <source>
        <dbReference type="ARBA" id="ARBA00022723"/>
    </source>
</evidence>
<organism evidence="10">
    <name type="scientific">Percolomonas cosmopolitus</name>
    <dbReference type="NCBI Taxonomy" id="63605"/>
    <lineage>
        <taxon>Eukaryota</taxon>
        <taxon>Discoba</taxon>
        <taxon>Heterolobosea</taxon>
        <taxon>Tetramitia</taxon>
        <taxon>Eutetramitia</taxon>
        <taxon>Percolomonadidae</taxon>
        <taxon>Percolomonas</taxon>
    </lineage>
</organism>
<evidence type="ECO:0000256" key="6">
    <source>
        <dbReference type="ARBA" id="ARBA00022801"/>
    </source>
</evidence>
<evidence type="ECO:0000256" key="3">
    <source>
        <dbReference type="ARBA" id="ARBA00012146"/>
    </source>
</evidence>
<dbReference type="GO" id="GO:0000287">
    <property type="term" value="F:magnesium ion binding"/>
    <property type="evidence" value="ECO:0007669"/>
    <property type="project" value="InterPro"/>
</dbReference>
<dbReference type="GO" id="GO:0006796">
    <property type="term" value="P:phosphate-containing compound metabolic process"/>
    <property type="evidence" value="ECO:0007669"/>
    <property type="project" value="InterPro"/>
</dbReference>
<comment type="similarity">
    <text evidence="2">Belongs to the PPase family.</text>
</comment>
<dbReference type="SUPFAM" id="SSF50324">
    <property type="entry name" value="Inorganic pyrophosphatase"/>
    <property type="match status" value="1"/>
</dbReference>
<keyword evidence="4" id="KW-0963">Cytoplasm</keyword>
<dbReference type="PANTHER" id="PTHR10286">
    <property type="entry name" value="INORGANIC PYROPHOSPHATASE"/>
    <property type="match status" value="1"/>
</dbReference>
<dbReference type="EC" id="3.6.1.1" evidence="3"/>
<dbReference type="InterPro" id="IPR008162">
    <property type="entry name" value="Pyrophosphatase"/>
</dbReference>
<dbReference type="InterPro" id="IPR036649">
    <property type="entry name" value="Pyrophosphatase_sf"/>
</dbReference>
<name>A0A7S1KQW0_9EUKA</name>
<evidence type="ECO:0000256" key="7">
    <source>
        <dbReference type="ARBA" id="ARBA00022842"/>
    </source>
</evidence>